<dbReference type="InterPro" id="IPR029351">
    <property type="entry name" value="GAD_dom"/>
</dbReference>
<comment type="subcellular location">
    <subcellularLocation>
        <location evidence="7">Cytoplasm</location>
    </subcellularLocation>
</comment>
<dbReference type="Pfam" id="PF01336">
    <property type="entry name" value="tRNA_anti-codon"/>
    <property type="match status" value="1"/>
</dbReference>
<dbReference type="SUPFAM" id="SSF55261">
    <property type="entry name" value="GAD domain-like"/>
    <property type="match status" value="1"/>
</dbReference>
<dbReference type="EMBL" id="FRAU01000005">
    <property type="protein sequence ID" value="SHK72075.1"/>
    <property type="molecule type" value="Genomic_DNA"/>
</dbReference>
<dbReference type="PROSITE" id="PS50862">
    <property type="entry name" value="AA_TRNA_LIGASE_II"/>
    <property type="match status" value="1"/>
</dbReference>
<accession>A0A1M6US81</accession>
<keyword evidence="6 7" id="KW-0030">Aminoacyl-tRNA synthetase</keyword>
<dbReference type="PANTHER" id="PTHR22594:SF5">
    <property type="entry name" value="ASPARTATE--TRNA LIGASE, MITOCHONDRIAL"/>
    <property type="match status" value="1"/>
</dbReference>
<dbReference type="InterPro" id="IPR002312">
    <property type="entry name" value="Asp/Asn-tRNA-synth_IIb"/>
</dbReference>
<dbReference type="Pfam" id="PF00152">
    <property type="entry name" value="tRNA-synt_2"/>
    <property type="match status" value="1"/>
</dbReference>
<dbReference type="Gene3D" id="3.30.930.10">
    <property type="entry name" value="Bira Bifunctional Protein, Domain 2"/>
    <property type="match status" value="1"/>
</dbReference>
<dbReference type="GO" id="GO:0005737">
    <property type="term" value="C:cytoplasm"/>
    <property type="evidence" value="ECO:0007669"/>
    <property type="project" value="UniProtKB-SubCell"/>
</dbReference>
<dbReference type="InterPro" id="IPR012340">
    <property type="entry name" value="NA-bd_OB-fold"/>
</dbReference>
<dbReference type="GO" id="GO:0006422">
    <property type="term" value="P:aspartyl-tRNA aminoacylation"/>
    <property type="evidence" value="ECO:0007669"/>
    <property type="project" value="UniProtKB-UniRule"/>
</dbReference>
<evidence type="ECO:0000259" key="9">
    <source>
        <dbReference type="PROSITE" id="PS50862"/>
    </source>
</evidence>
<dbReference type="InterPro" id="IPR047089">
    <property type="entry name" value="Asp-tRNA-ligase_1_N"/>
</dbReference>
<dbReference type="Gene3D" id="2.40.50.140">
    <property type="entry name" value="Nucleic acid-binding proteins"/>
    <property type="match status" value="1"/>
</dbReference>
<dbReference type="Gene3D" id="3.30.1360.30">
    <property type="entry name" value="GAD-like domain"/>
    <property type="match status" value="1"/>
</dbReference>
<dbReference type="InterPro" id="IPR004365">
    <property type="entry name" value="NA-bd_OB_tRNA"/>
</dbReference>
<dbReference type="InterPro" id="IPR004524">
    <property type="entry name" value="Asp-tRNA-ligase_1"/>
</dbReference>
<dbReference type="SUPFAM" id="SSF50249">
    <property type="entry name" value="Nucleic acid-binding proteins"/>
    <property type="match status" value="1"/>
</dbReference>
<dbReference type="InterPro" id="IPR006195">
    <property type="entry name" value="aa-tRNA-synth_II"/>
</dbReference>
<evidence type="ECO:0000256" key="5">
    <source>
        <dbReference type="ARBA" id="ARBA00022917"/>
    </source>
</evidence>
<organism evidence="10 11">
    <name type="scientific">Rhodothermus profundi</name>
    <dbReference type="NCBI Taxonomy" id="633813"/>
    <lineage>
        <taxon>Bacteria</taxon>
        <taxon>Pseudomonadati</taxon>
        <taxon>Rhodothermota</taxon>
        <taxon>Rhodothermia</taxon>
        <taxon>Rhodothermales</taxon>
        <taxon>Rhodothermaceae</taxon>
        <taxon>Rhodothermus</taxon>
    </lineage>
</organism>
<comment type="subunit">
    <text evidence="7">Homodimer.</text>
</comment>
<dbReference type="CDD" id="cd04317">
    <property type="entry name" value="EcAspRS_like_N"/>
    <property type="match status" value="1"/>
</dbReference>
<dbReference type="CDD" id="cd00777">
    <property type="entry name" value="AspRS_core"/>
    <property type="match status" value="1"/>
</dbReference>
<dbReference type="OrthoDB" id="9802326at2"/>
<evidence type="ECO:0000256" key="3">
    <source>
        <dbReference type="ARBA" id="ARBA00022741"/>
    </source>
</evidence>
<comment type="catalytic activity">
    <reaction evidence="7">
        <text>tRNA(Asp) + L-aspartate + ATP = L-aspartyl-tRNA(Asp) + AMP + diphosphate</text>
        <dbReference type="Rhea" id="RHEA:19649"/>
        <dbReference type="Rhea" id="RHEA-COMP:9660"/>
        <dbReference type="Rhea" id="RHEA-COMP:9678"/>
        <dbReference type="ChEBI" id="CHEBI:29991"/>
        <dbReference type="ChEBI" id="CHEBI:30616"/>
        <dbReference type="ChEBI" id="CHEBI:33019"/>
        <dbReference type="ChEBI" id="CHEBI:78442"/>
        <dbReference type="ChEBI" id="CHEBI:78516"/>
        <dbReference type="ChEBI" id="CHEBI:456215"/>
        <dbReference type="EC" id="6.1.1.12"/>
    </reaction>
</comment>
<feature type="compositionally biased region" description="Basic and acidic residues" evidence="8">
    <location>
        <begin position="14"/>
        <end position="23"/>
    </location>
</feature>
<keyword evidence="3 7" id="KW-0547">Nucleotide-binding</keyword>
<dbReference type="STRING" id="633813.SAMN04488087_1838"/>
<dbReference type="InterPro" id="IPR004364">
    <property type="entry name" value="Aa-tRNA-synt_II"/>
</dbReference>
<dbReference type="SUPFAM" id="SSF55681">
    <property type="entry name" value="Class II aaRS and biotin synthetases"/>
    <property type="match status" value="1"/>
</dbReference>
<feature type="binding site" evidence="7">
    <location>
        <position position="196"/>
    </location>
    <ligand>
        <name>L-aspartate</name>
        <dbReference type="ChEBI" id="CHEBI:29991"/>
    </ligand>
</feature>
<dbReference type="NCBIfam" id="TIGR00459">
    <property type="entry name" value="aspS_bact"/>
    <property type="match status" value="1"/>
</dbReference>
<evidence type="ECO:0000313" key="10">
    <source>
        <dbReference type="EMBL" id="SHK72075.1"/>
    </source>
</evidence>
<feature type="binding site" evidence="7">
    <location>
        <position position="511"/>
    </location>
    <ligand>
        <name>ATP</name>
        <dbReference type="ChEBI" id="CHEBI:30616"/>
    </ligand>
</feature>
<feature type="binding site" evidence="7">
    <location>
        <position position="518"/>
    </location>
    <ligand>
        <name>L-aspartate</name>
        <dbReference type="ChEBI" id="CHEBI:29991"/>
    </ligand>
</feature>
<evidence type="ECO:0000256" key="7">
    <source>
        <dbReference type="HAMAP-Rule" id="MF_00044"/>
    </source>
</evidence>
<dbReference type="PRINTS" id="PR01042">
    <property type="entry name" value="TRNASYNTHASP"/>
</dbReference>
<feature type="binding site" evidence="7">
    <location>
        <begin position="563"/>
        <end position="566"/>
    </location>
    <ligand>
        <name>ATP</name>
        <dbReference type="ChEBI" id="CHEBI:30616"/>
    </ligand>
</feature>
<dbReference type="InterPro" id="IPR004115">
    <property type="entry name" value="GAD-like_sf"/>
</dbReference>
<dbReference type="Proteomes" id="UP000185812">
    <property type="component" value="Unassembled WGS sequence"/>
</dbReference>
<comment type="caution">
    <text evidence="7">Lacks conserved residue(s) required for the propagation of feature annotation.</text>
</comment>
<evidence type="ECO:0000256" key="4">
    <source>
        <dbReference type="ARBA" id="ARBA00022840"/>
    </source>
</evidence>
<comment type="function">
    <text evidence="7">Catalyzes the attachment of L-aspartate to tRNA(Asp) in a two-step reaction: L-aspartate is first activated by ATP to form Asp-AMP and then transferred to the acceptor end of tRNA(Asp).</text>
</comment>
<feature type="binding site" evidence="7">
    <location>
        <position position="251"/>
    </location>
    <ligand>
        <name>ATP</name>
        <dbReference type="ChEBI" id="CHEBI:30616"/>
    </ligand>
</feature>
<dbReference type="GO" id="GO:0004815">
    <property type="term" value="F:aspartate-tRNA ligase activity"/>
    <property type="evidence" value="ECO:0007669"/>
    <property type="project" value="UniProtKB-UniRule"/>
</dbReference>
<proteinExistence type="inferred from homology"/>
<reference evidence="11" key="1">
    <citation type="submission" date="2016-11" db="EMBL/GenBank/DDBJ databases">
        <authorList>
            <person name="Varghese N."/>
            <person name="Submissions S."/>
        </authorList>
    </citation>
    <scope>NUCLEOTIDE SEQUENCE [LARGE SCALE GENOMIC DNA]</scope>
    <source>
        <strain evidence="11">DSM 22212</strain>
    </source>
</reference>
<dbReference type="AlphaFoldDB" id="A0A1M6US81"/>
<feature type="binding site" evidence="7">
    <location>
        <begin position="242"/>
        <end position="244"/>
    </location>
    <ligand>
        <name>ATP</name>
        <dbReference type="ChEBI" id="CHEBI:30616"/>
    </ligand>
</feature>
<dbReference type="RefSeq" id="WP_072715661.1">
    <property type="nucleotide sequence ID" value="NZ_FRAU01000005.1"/>
</dbReference>
<evidence type="ECO:0000256" key="8">
    <source>
        <dbReference type="SAM" id="MobiDB-lite"/>
    </source>
</evidence>
<dbReference type="GO" id="GO:0005524">
    <property type="term" value="F:ATP binding"/>
    <property type="evidence" value="ECO:0007669"/>
    <property type="project" value="UniProtKB-UniRule"/>
</dbReference>
<dbReference type="EC" id="6.1.1.12" evidence="7"/>
<keyword evidence="5 7" id="KW-0648">Protein biosynthesis</keyword>
<evidence type="ECO:0000256" key="6">
    <source>
        <dbReference type="ARBA" id="ARBA00023146"/>
    </source>
</evidence>
<keyword evidence="11" id="KW-1185">Reference proteome</keyword>
<gene>
    <name evidence="7" type="primary">aspS</name>
    <name evidence="10" type="ORF">SAMN04488087_1838</name>
</gene>
<dbReference type="Pfam" id="PF02938">
    <property type="entry name" value="GAD"/>
    <property type="match status" value="1"/>
</dbReference>
<comment type="similarity">
    <text evidence="1 7">Belongs to the class-II aminoacyl-tRNA synthetase family. Type 1 subfamily.</text>
</comment>
<evidence type="ECO:0000313" key="11">
    <source>
        <dbReference type="Proteomes" id="UP000185812"/>
    </source>
</evidence>
<keyword evidence="4 7" id="KW-0067">ATP-binding</keyword>
<dbReference type="NCBIfam" id="NF001750">
    <property type="entry name" value="PRK00476.1"/>
    <property type="match status" value="1"/>
</dbReference>
<keyword evidence="7" id="KW-0963">Cytoplasm</keyword>
<protein>
    <recommendedName>
        <fullName evidence="7">Aspartate--tRNA ligase</fullName>
        <ecNumber evidence="7">6.1.1.12</ecNumber>
    </recommendedName>
    <alternativeName>
        <fullName evidence="7">Aspartyl-tRNA synthetase</fullName>
        <shortName evidence="7">AspRS</shortName>
    </alternativeName>
</protein>
<dbReference type="HAMAP" id="MF_00044">
    <property type="entry name" value="Asp_tRNA_synth_type1"/>
    <property type="match status" value="1"/>
</dbReference>
<dbReference type="InterPro" id="IPR045864">
    <property type="entry name" value="aa-tRNA-synth_II/BPL/LPL"/>
</dbReference>
<feature type="region of interest" description="Disordered" evidence="8">
    <location>
        <begin position="1"/>
        <end position="23"/>
    </location>
</feature>
<keyword evidence="2 7" id="KW-0436">Ligase</keyword>
<feature type="binding site" evidence="7">
    <location>
        <position position="242"/>
    </location>
    <ligand>
        <name>L-aspartate</name>
        <dbReference type="ChEBI" id="CHEBI:29991"/>
    </ligand>
</feature>
<feature type="region of interest" description="Aspartate" evidence="7">
    <location>
        <begin position="220"/>
        <end position="223"/>
    </location>
</feature>
<dbReference type="GO" id="GO:0003676">
    <property type="term" value="F:nucleic acid binding"/>
    <property type="evidence" value="ECO:0007669"/>
    <property type="project" value="InterPro"/>
</dbReference>
<dbReference type="PANTHER" id="PTHR22594">
    <property type="entry name" value="ASPARTYL/LYSYL-TRNA SYNTHETASE"/>
    <property type="match status" value="1"/>
</dbReference>
<feature type="domain" description="Aminoacyl-transfer RNA synthetases class-II family profile" evidence="9">
    <location>
        <begin position="174"/>
        <end position="584"/>
    </location>
</feature>
<evidence type="ECO:0000256" key="1">
    <source>
        <dbReference type="ARBA" id="ARBA00006303"/>
    </source>
</evidence>
<evidence type="ECO:0000256" key="2">
    <source>
        <dbReference type="ARBA" id="ARBA00022598"/>
    </source>
</evidence>
<sequence length="622" mass="70425">MSNQHGQEALAPGRDLHGPRTHTCGELRRTHVGQEVILKGWVDTRRDLGGVIFVDLRDRYGLTQLVFSPQDNEAAYRLADRLRSEYVISVRGVVRERSPETINPRLATGEVEVRVHDLIILNTAEPLPFPVSAHEEKRTATSEELRLKYRYLDLRRPELQRNLLLRHQVYLITRRYFDAHQFVEVETPVLTKSTPEGARDFLVPSRLHPGKFYALPQSPQLYKQILMVAGLDRYFQIVKCFRDEDLRADRQPEFTQIDVEMTFPTEEQIFTLIEGLMQAIWRETLGVDLSLPFPRLSYQEALRRFGSDKPDTRFGLELQEIGDVFRGSGFRVFEHILAQDGEIVALVVPGMGDQGRGYMDRLDKEVVRKQIGAGGLVYFKLPSDGGPIYASVKEHILAPEFVQRAVAQLGARAGDLVLLLAGPKPQVYLQAGALRLHMARELNLIPPAGQAPWHFLWITDFPLLEWDEEAGRYYAMHHPFTSPHPDDLELLETDPGRVRARAYDLVLNGNEIGGGSIRIHRQDVQRRMFRVLGIDAAEAERRFGFLLTAFRYGAPPHGGIALGLDRIVMLLAGAGSLRDVIAFPKTQRAQELMSDAPDEVAPEQLEELHIRVVLPEAETSGS</sequence>
<name>A0A1M6US81_9BACT</name>
<feature type="binding site" evidence="7">
    <location>
        <position position="477"/>
    </location>
    <ligand>
        <name>L-aspartate</name>
        <dbReference type="ChEBI" id="CHEBI:29991"/>
    </ligand>
</feature>
<dbReference type="InterPro" id="IPR047090">
    <property type="entry name" value="AspRS_core"/>
</dbReference>